<feature type="region of interest" description="Disordered" evidence="2">
    <location>
        <begin position="56"/>
        <end position="79"/>
    </location>
</feature>
<accession>A0ABQ9A7I0</accession>
<comment type="caution">
    <text evidence="4">The sequence shown here is derived from an EMBL/GenBank/DDBJ whole genome shotgun (WGS) entry which is preliminary data.</text>
</comment>
<evidence type="ECO:0000313" key="5">
    <source>
        <dbReference type="Proteomes" id="UP001141253"/>
    </source>
</evidence>
<evidence type="ECO:0000256" key="3">
    <source>
        <dbReference type="SAM" id="SignalP"/>
    </source>
</evidence>
<reference evidence="4" key="1">
    <citation type="submission" date="2022-10" db="EMBL/GenBank/DDBJ databases">
        <authorList>
            <person name="Hyden B.L."/>
            <person name="Feng K."/>
            <person name="Yates T."/>
            <person name="Jawdy S."/>
            <person name="Smart L.B."/>
            <person name="Muchero W."/>
        </authorList>
    </citation>
    <scope>NUCLEOTIDE SEQUENCE</scope>
    <source>
        <tissue evidence="4">Shoot tip</tissue>
    </source>
</reference>
<sequence>MTFGILLTLLIIKKVTLRRGEKRMLQLYMQFKLLVHHTSRIRSIISAKVAWDTLANPQQQHSPSHEVQLGEAEPSQGSGAVSNEMFNGPLLTLYKYAHSGEWDKTEDYLSRYPDAIKAKIDPRGGTALHVAARAGNLKVVEELVKLMSEKELEIQDDIGNTALCSAAAVGIKKIAECLVSKNQNLVTFVDKYKRIPLVEACMRNQKDMARYLYPVTPVEFLCDQDNGIHGSNFLQSAIGAQMLDIALDFLHRFPFMTTTMDGVLRSNRLIALSTMPALFHSGDRLALWQQWIYSCICIQPIVTAGDNFRLYMPDQSLSGSKNIILQVVSKLRGFAINLLTFLGIKQIYDLKKIHIYSDKILQCMCEYISNLDFEVLFEADIEGAFYNAAKNDMVEFVIEVIKTCPHVMNNRDNLSRTLFTSSIANRNENVFYHLLYRHKASRAATFVFLIDEDRNTILHMEAKLSPPSQLARISGEALQMQRELQWYKKVESIIMNPTLKDFRNRKNQTARELFTNDHKDLLVKGE</sequence>
<dbReference type="InterPro" id="IPR002110">
    <property type="entry name" value="Ankyrin_rpt"/>
</dbReference>
<dbReference type="PANTHER" id="PTHR24177:SF329">
    <property type="entry name" value="ANKYRIN REPEAT PROTEIN"/>
    <property type="match status" value="1"/>
</dbReference>
<dbReference type="SUPFAM" id="SSF48403">
    <property type="entry name" value="Ankyrin repeat"/>
    <property type="match status" value="1"/>
</dbReference>
<reference evidence="4" key="2">
    <citation type="journal article" date="2023" name="Int. J. Mol. Sci.">
        <title>De Novo Assembly and Annotation of 11 Diverse Shrub Willow (Salix) Genomes Reveals Novel Gene Organization in Sex-Linked Regions.</title>
        <authorList>
            <person name="Hyden B."/>
            <person name="Feng K."/>
            <person name="Yates T.B."/>
            <person name="Jawdy S."/>
            <person name="Cereghino C."/>
            <person name="Smart L.B."/>
            <person name="Muchero W."/>
        </authorList>
    </citation>
    <scope>NUCLEOTIDE SEQUENCE</scope>
    <source>
        <tissue evidence="4">Shoot tip</tissue>
    </source>
</reference>
<feature type="chain" id="PRO_5046458450" evidence="3">
    <location>
        <begin position="18"/>
        <end position="526"/>
    </location>
</feature>
<organism evidence="4 5">
    <name type="scientific">Salix suchowensis</name>
    <dbReference type="NCBI Taxonomy" id="1278906"/>
    <lineage>
        <taxon>Eukaryota</taxon>
        <taxon>Viridiplantae</taxon>
        <taxon>Streptophyta</taxon>
        <taxon>Embryophyta</taxon>
        <taxon>Tracheophyta</taxon>
        <taxon>Spermatophyta</taxon>
        <taxon>Magnoliopsida</taxon>
        <taxon>eudicotyledons</taxon>
        <taxon>Gunneridae</taxon>
        <taxon>Pentapetalae</taxon>
        <taxon>rosids</taxon>
        <taxon>fabids</taxon>
        <taxon>Malpighiales</taxon>
        <taxon>Salicaceae</taxon>
        <taxon>Saliceae</taxon>
        <taxon>Salix</taxon>
    </lineage>
</organism>
<dbReference type="Gene3D" id="1.25.40.20">
    <property type="entry name" value="Ankyrin repeat-containing domain"/>
    <property type="match status" value="1"/>
</dbReference>
<dbReference type="PROSITE" id="PS50088">
    <property type="entry name" value="ANK_REPEAT"/>
    <property type="match status" value="1"/>
</dbReference>
<dbReference type="PROSITE" id="PS50297">
    <property type="entry name" value="ANK_REP_REGION"/>
    <property type="match status" value="1"/>
</dbReference>
<dbReference type="PANTHER" id="PTHR24177">
    <property type="entry name" value="CASKIN"/>
    <property type="match status" value="1"/>
</dbReference>
<evidence type="ECO:0000313" key="4">
    <source>
        <dbReference type="EMBL" id="KAJ6323143.1"/>
    </source>
</evidence>
<evidence type="ECO:0000256" key="1">
    <source>
        <dbReference type="PROSITE-ProRule" id="PRU00023"/>
    </source>
</evidence>
<keyword evidence="5" id="KW-1185">Reference proteome</keyword>
<feature type="signal peptide" evidence="3">
    <location>
        <begin position="1"/>
        <end position="17"/>
    </location>
</feature>
<dbReference type="InterPro" id="IPR036770">
    <property type="entry name" value="Ankyrin_rpt-contain_sf"/>
</dbReference>
<keyword evidence="3" id="KW-0732">Signal</keyword>
<feature type="repeat" description="ANK" evidence="1">
    <location>
        <begin position="123"/>
        <end position="145"/>
    </location>
</feature>
<protein>
    <submittedName>
        <fullName evidence="4">Uncharacterized protein</fullName>
    </submittedName>
</protein>
<dbReference type="SMART" id="SM00248">
    <property type="entry name" value="ANK"/>
    <property type="match status" value="3"/>
</dbReference>
<gene>
    <name evidence="4" type="ORF">OIU77_012887</name>
</gene>
<dbReference type="EMBL" id="JAPFFI010000023">
    <property type="protein sequence ID" value="KAJ6323143.1"/>
    <property type="molecule type" value="Genomic_DNA"/>
</dbReference>
<proteinExistence type="predicted"/>
<dbReference type="Pfam" id="PF12796">
    <property type="entry name" value="Ank_2"/>
    <property type="match status" value="1"/>
</dbReference>
<keyword evidence="1" id="KW-0040">ANK repeat</keyword>
<name>A0ABQ9A7I0_9ROSI</name>
<dbReference type="Proteomes" id="UP001141253">
    <property type="component" value="Chromosome 8"/>
</dbReference>
<evidence type="ECO:0000256" key="2">
    <source>
        <dbReference type="SAM" id="MobiDB-lite"/>
    </source>
</evidence>